<comment type="subcellular location">
    <subcellularLocation>
        <location evidence="1">Cell membrane</location>
        <topology evidence="1">Single-pass membrane protein</topology>
    </subcellularLocation>
</comment>
<reference evidence="12" key="1">
    <citation type="submission" date="2016-09" db="EMBL/GenBank/DDBJ databases">
        <authorList>
            <person name="Varghese N."/>
            <person name="Submissions S."/>
        </authorList>
    </citation>
    <scope>NUCLEOTIDE SEQUENCE [LARGE SCALE GENOMIC DNA]</scope>
    <source>
        <strain evidence="12">JS23</strain>
    </source>
</reference>
<gene>
    <name evidence="11" type="ORF">SAMN05216551_102142</name>
</gene>
<dbReference type="AlphaFoldDB" id="A0A1H2PKJ1"/>
<dbReference type="Gene3D" id="3.30.1330.60">
    <property type="entry name" value="OmpA-like domain"/>
    <property type="match status" value="1"/>
</dbReference>
<dbReference type="RefSeq" id="WP_170845005.1">
    <property type="nucleotide sequence ID" value="NZ_FNLO01000002.1"/>
</dbReference>
<dbReference type="InterPro" id="IPR006665">
    <property type="entry name" value="OmpA-like"/>
</dbReference>
<evidence type="ECO:0000256" key="1">
    <source>
        <dbReference type="ARBA" id="ARBA00004162"/>
    </source>
</evidence>
<dbReference type="PANTHER" id="PTHR30329:SF21">
    <property type="entry name" value="LIPOPROTEIN YIAD-RELATED"/>
    <property type="match status" value="1"/>
</dbReference>
<feature type="region of interest" description="Disordered" evidence="8">
    <location>
        <begin position="85"/>
        <end position="112"/>
    </location>
</feature>
<dbReference type="InterPro" id="IPR036737">
    <property type="entry name" value="OmpA-like_sf"/>
</dbReference>
<evidence type="ECO:0000313" key="12">
    <source>
        <dbReference type="Proteomes" id="UP000243719"/>
    </source>
</evidence>
<organism evidence="11 12">
    <name type="scientific">Chitinasiproducens palmae</name>
    <dbReference type="NCBI Taxonomy" id="1770053"/>
    <lineage>
        <taxon>Bacteria</taxon>
        <taxon>Pseudomonadati</taxon>
        <taxon>Pseudomonadota</taxon>
        <taxon>Betaproteobacteria</taxon>
        <taxon>Burkholderiales</taxon>
        <taxon>Burkholderiaceae</taxon>
        <taxon>Chitinasiproducens</taxon>
    </lineage>
</organism>
<evidence type="ECO:0000256" key="4">
    <source>
        <dbReference type="ARBA" id="ARBA00022692"/>
    </source>
</evidence>
<dbReference type="PANTHER" id="PTHR30329">
    <property type="entry name" value="STATOR ELEMENT OF FLAGELLAR MOTOR COMPLEX"/>
    <property type="match status" value="1"/>
</dbReference>
<comment type="similarity">
    <text evidence="2">Belongs to the MotB family.</text>
</comment>
<evidence type="ECO:0000256" key="8">
    <source>
        <dbReference type="SAM" id="MobiDB-lite"/>
    </source>
</evidence>
<dbReference type="InterPro" id="IPR050330">
    <property type="entry name" value="Bact_OuterMem_StrucFunc"/>
</dbReference>
<evidence type="ECO:0000256" key="7">
    <source>
        <dbReference type="PROSITE-ProRule" id="PRU00473"/>
    </source>
</evidence>
<protein>
    <submittedName>
        <fullName evidence="11">Chemotaxis protein MotB</fullName>
    </submittedName>
</protein>
<keyword evidence="4 9" id="KW-0812">Transmembrane</keyword>
<dbReference type="GO" id="GO:0005886">
    <property type="term" value="C:plasma membrane"/>
    <property type="evidence" value="ECO:0007669"/>
    <property type="project" value="UniProtKB-SubCell"/>
</dbReference>
<dbReference type="InterPro" id="IPR025713">
    <property type="entry name" value="MotB-like_N_dom"/>
</dbReference>
<dbReference type="EMBL" id="FNLO01000002">
    <property type="protein sequence ID" value="SDV46962.1"/>
    <property type="molecule type" value="Genomic_DNA"/>
</dbReference>
<dbReference type="Proteomes" id="UP000243719">
    <property type="component" value="Unassembled WGS sequence"/>
</dbReference>
<dbReference type="STRING" id="1770053.SAMN05216551_102142"/>
<dbReference type="PROSITE" id="PS51123">
    <property type="entry name" value="OMPA_2"/>
    <property type="match status" value="1"/>
</dbReference>
<feature type="domain" description="OmpA-like" evidence="10">
    <location>
        <begin position="152"/>
        <end position="272"/>
    </location>
</feature>
<feature type="compositionally biased region" description="Basic and acidic residues" evidence="8">
    <location>
        <begin position="102"/>
        <end position="112"/>
    </location>
</feature>
<dbReference type="CDD" id="cd07185">
    <property type="entry name" value="OmpA_C-like"/>
    <property type="match status" value="1"/>
</dbReference>
<evidence type="ECO:0000256" key="6">
    <source>
        <dbReference type="ARBA" id="ARBA00023136"/>
    </source>
</evidence>
<feature type="transmembrane region" description="Helical" evidence="9">
    <location>
        <begin position="37"/>
        <end position="59"/>
    </location>
</feature>
<keyword evidence="3" id="KW-1003">Cell membrane</keyword>
<dbReference type="Pfam" id="PF13677">
    <property type="entry name" value="MotB_plug"/>
    <property type="match status" value="1"/>
</dbReference>
<evidence type="ECO:0000256" key="5">
    <source>
        <dbReference type="ARBA" id="ARBA00022989"/>
    </source>
</evidence>
<keyword evidence="12" id="KW-1185">Reference proteome</keyword>
<evidence type="ECO:0000313" key="11">
    <source>
        <dbReference type="EMBL" id="SDV46962.1"/>
    </source>
</evidence>
<name>A0A1H2PKJ1_9BURK</name>
<dbReference type="SUPFAM" id="SSF103088">
    <property type="entry name" value="OmpA-like"/>
    <property type="match status" value="1"/>
</dbReference>
<keyword evidence="6 7" id="KW-0472">Membrane</keyword>
<evidence type="ECO:0000256" key="2">
    <source>
        <dbReference type="ARBA" id="ARBA00008914"/>
    </source>
</evidence>
<accession>A0A1H2PKJ1</accession>
<dbReference type="Pfam" id="PF00691">
    <property type="entry name" value="OmpA"/>
    <property type="match status" value="1"/>
</dbReference>
<keyword evidence="5 9" id="KW-1133">Transmembrane helix</keyword>
<proteinExistence type="inferred from homology"/>
<evidence type="ECO:0000256" key="9">
    <source>
        <dbReference type="SAM" id="Phobius"/>
    </source>
</evidence>
<sequence length="304" mass="33169">MSDVQPDKNARRVEAAHASTTVIRRVRREHDASHGGAWKVAFADFTLAMMALFMVLWVLGSANTAQRQTIADAFRGKLHTTGADGLFDKASRRPAPLSAAGQRERDPDTEADALHRAEWSQRMQRVAERVQREASARGMSDNVDVLVGPNSLRISIHDAGETGMFARRSDVMHPVFVELLHALVPVLQTVPEPLLLLGHTDATPFAAPGVWSNNWALSSRRALRAREILLRAGLPEARLYQVAGMGASQPAIKRDPNHARNRRIELVLVGERTHASWQAILDAHGIGETAALDANADALAVPAP</sequence>
<evidence type="ECO:0000259" key="10">
    <source>
        <dbReference type="PROSITE" id="PS51123"/>
    </source>
</evidence>
<evidence type="ECO:0000256" key="3">
    <source>
        <dbReference type="ARBA" id="ARBA00022475"/>
    </source>
</evidence>